<organism evidence="3 4">
    <name type="scientific">Armadillidium nasatum</name>
    <dbReference type="NCBI Taxonomy" id="96803"/>
    <lineage>
        <taxon>Eukaryota</taxon>
        <taxon>Metazoa</taxon>
        <taxon>Ecdysozoa</taxon>
        <taxon>Arthropoda</taxon>
        <taxon>Crustacea</taxon>
        <taxon>Multicrustacea</taxon>
        <taxon>Malacostraca</taxon>
        <taxon>Eumalacostraca</taxon>
        <taxon>Peracarida</taxon>
        <taxon>Isopoda</taxon>
        <taxon>Oniscidea</taxon>
        <taxon>Crinocheta</taxon>
        <taxon>Armadillidiidae</taxon>
        <taxon>Armadillidium</taxon>
    </lineage>
</organism>
<dbReference type="AlphaFoldDB" id="A0A5N5SMM4"/>
<dbReference type="OrthoDB" id="6362049at2759"/>
<dbReference type="SUPFAM" id="SSF81296">
    <property type="entry name" value="E set domains"/>
    <property type="match status" value="1"/>
</dbReference>
<dbReference type="Pfam" id="PF02221">
    <property type="entry name" value="E1_DerP2_DerF2"/>
    <property type="match status" value="1"/>
</dbReference>
<dbReference type="Proteomes" id="UP000326759">
    <property type="component" value="Unassembled WGS sequence"/>
</dbReference>
<dbReference type="InterPro" id="IPR003172">
    <property type="entry name" value="ML_dom"/>
</dbReference>
<dbReference type="EMBL" id="SEYY01022901">
    <property type="protein sequence ID" value="KAB7495207.1"/>
    <property type="molecule type" value="Genomic_DNA"/>
</dbReference>
<proteinExistence type="predicted"/>
<feature type="chain" id="PRO_5024284181" description="MD-2-related lipid-recognition domain-containing protein" evidence="1">
    <location>
        <begin position="27"/>
        <end position="159"/>
    </location>
</feature>
<evidence type="ECO:0000313" key="3">
    <source>
        <dbReference type="EMBL" id="KAB7495207.1"/>
    </source>
</evidence>
<feature type="signal peptide" evidence="1">
    <location>
        <begin position="1"/>
        <end position="26"/>
    </location>
</feature>
<evidence type="ECO:0000259" key="2">
    <source>
        <dbReference type="Pfam" id="PF02221"/>
    </source>
</evidence>
<feature type="domain" description="MD-2-related lipid-recognition" evidence="2">
    <location>
        <begin position="42"/>
        <end position="156"/>
    </location>
</feature>
<evidence type="ECO:0000256" key="1">
    <source>
        <dbReference type="SAM" id="SignalP"/>
    </source>
</evidence>
<dbReference type="Gene3D" id="2.60.40.770">
    <property type="match status" value="1"/>
</dbReference>
<keyword evidence="4" id="KW-1185">Reference proteome</keyword>
<sequence length="159" mass="18379">MNLMNSKIEGILLLILTIFLPNFAQAFPPRRVKFAGCFDNVARPVAVFMSCANKRGDCEVRKDSVHTLRAFFRPKHNATAVESFAAWNSWLQVPLPNQDHDACKYLYQCPLVENRLNSFTYKLKVEAFWPADTYPVIWTLTDAESEEEVLCFRFRIVIN</sequence>
<gene>
    <name evidence="3" type="ORF">Anas_01851</name>
</gene>
<accession>A0A5N5SMM4</accession>
<reference evidence="3 4" key="1">
    <citation type="journal article" date="2019" name="PLoS Biol.">
        <title>Sex chromosomes control vertical transmission of feminizing Wolbachia symbionts in an isopod.</title>
        <authorList>
            <person name="Becking T."/>
            <person name="Chebbi M.A."/>
            <person name="Giraud I."/>
            <person name="Moumen B."/>
            <person name="Laverre T."/>
            <person name="Caubet Y."/>
            <person name="Peccoud J."/>
            <person name="Gilbert C."/>
            <person name="Cordaux R."/>
        </authorList>
    </citation>
    <scope>NUCLEOTIDE SEQUENCE [LARGE SCALE GENOMIC DNA]</scope>
    <source>
        <strain evidence="3">ANa2</strain>
        <tissue evidence="3">Whole body excluding digestive tract and cuticle</tissue>
    </source>
</reference>
<comment type="caution">
    <text evidence="3">The sequence shown here is derived from an EMBL/GenBank/DDBJ whole genome shotgun (WGS) entry which is preliminary data.</text>
</comment>
<evidence type="ECO:0000313" key="4">
    <source>
        <dbReference type="Proteomes" id="UP000326759"/>
    </source>
</evidence>
<name>A0A5N5SMM4_9CRUS</name>
<keyword evidence="1" id="KW-0732">Signal</keyword>
<dbReference type="InterPro" id="IPR014756">
    <property type="entry name" value="Ig_E-set"/>
</dbReference>
<protein>
    <recommendedName>
        <fullName evidence="2">MD-2-related lipid-recognition domain-containing protein</fullName>
    </recommendedName>
</protein>